<dbReference type="AlphaFoldDB" id="A0A7X2ZBY0"/>
<comment type="caution">
    <text evidence="2">The sequence shown here is derived from an EMBL/GenBank/DDBJ whole genome shotgun (WGS) entry which is preliminary data.</text>
</comment>
<sequence>MITIIIETVKTGFASVSDVQEARVWPKKQRPRGDNGAGQRHPQAFREKAAS</sequence>
<feature type="region of interest" description="Disordered" evidence="1">
    <location>
        <begin position="20"/>
        <end position="51"/>
    </location>
</feature>
<dbReference type="EMBL" id="WNZX01000008">
    <property type="protein sequence ID" value="MUG71296.1"/>
    <property type="molecule type" value="Genomic_DNA"/>
</dbReference>
<accession>A0A7X2ZBY0</accession>
<gene>
    <name evidence="2" type="ORF">GNP93_11455</name>
</gene>
<organism evidence="2 3">
    <name type="scientific">Paenibacillus validus</name>
    <dbReference type="NCBI Taxonomy" id="44253"/>
    <lineage>
        <taxon>Bacteria</taxon>
        <taxon>Bacillati</taxon>
        <taxon>Bacillota</taxon>
        <taxon>Bacilli</taxon>
        <taxon>Bacillales</taxon>
        <taxon>Paenibacillaceae</taxon>
        <taxon>Paenibacillus</taxon>
    </lineage>
</organism>
<evidence type="ECO:0000256" key="1">
    <source>
        <dbReference type="SAM" id="MobiDB-lite"/>
    </source>
</evidence>
<evidence type="ECO:0000313" key="2">
    <source>
        <dbReference type="EMBL" id="MUG71296.1"/>
    </source>
</evidence>
<name>A0A7X2ZBY0_9BACL</name>
<evidence type="ECO:0000313" key="3">
    <source>
        <dbReference type="Proteomes" id="UP000450917"/>
    </source>
</evidence>
<keyword evidence="3" id="KW-1185">Reference proteome</keyword>
<reference evidence="2 3" key="1">
    <citation type="submission" date="2019-11" db="EMBL/GenBank/DDBJ databases">
        <title>Draft genome sequences of five Paenibacillus species of dairy origin.</title>
        <authorList>
            <person name="Olajide A.M."/>
            <person name="Chen S."/>
            <person name="Lapointe G."/>
        </authorList>
    </citation>
    <scope>NUCLEOTIDE SEQUENCE [LARGE SCALE GENOMIC DNA]</scope>
    <source>
        <strain evidence="2 3">2CS3</strain>
    </source>
</reference>
<proteinExistence type="predicted"/>
<dbReference type="Proteomes" id="UP000450917">
    <property type="component" value="Unassembled WGS sequence"/>
</dbReference>
<protein>
    <submittedName>
        <fullName evidence="2">Uncharacterized protein</fullName>
    </submittedName>
</protein>